<proteinExistence type="predicted"/>
<gene>
    <name evidence="2" type="ORF">O1G22_23660</name>
</gene>
<keyword evidence="3" id="KW-1185">Reference proteome</keyword>
<reference evidence="2 3" key="1">
    <citation type="submission" date="2022-12" db="EMBL/GenBank/DDBJ databases">
        <authorList>
            <person name="Mo P."/>
        </authorList>
    </citation>
    <scope>NUCLEOTIDE SEQUENCE [LARGE SCALE GENOMIC DNA]</scope>
    <source>
        <strain evidence="2 3">HUAS 2-6</strain>
    </source>
</reference>
<feature type="region of interest" description="Disordered" evidence="1">
    <location>
        <begin position="100"/>
        <end position="135"/>
    </location>
</feature>
<sequence>MATAAGAPAARKAHARTATDLAHTVAAAGGAINALGGAHADQLFIDHFTSAYANPRANADFARNRIATHLTAARTALAEATSMLRSGATSADLAEQRVLAARRRSPQTVSAAPGQSSPPPAESPAPAPPNPGRRR</sequence>
<accession>A0ABY7PBE7</accession>
<name>A0ABY7PBE7_9ACTN</name>
<evidence type="ECO:0000313" key="3">
    <source>
        <dbReference type="Proteomes" id="UP001212326"/>
    </source>
</evidence>
<dbReference type="EMBL" id="CP115300">
    <property type="protein sequence ID" value="WBO65598.1"/>
    <property type="molecule type" value="Genomic_DNA"/>
</dbReference>
<dbReference type="Proteomes" id="UP001212326">
    <property type="component" value="Chromosome"/>
</dbReference>
<feature type="compositionally biased region" description="Pro residues" evidence="1">
    <location>
        <begin position="116"/>
        <end position="135"/>
    </location>
</feature>
<evidence type="ECO:0000256" key="1">
    <source>
        <dbReference type="SAM" id="MobiDB-lite"/>
    </source>
</evidence>
<organism evidence="2 3">
    <name type="scientific">Streptomyces camelliae</name>
    <dbReference type="NCBI Taxonomy" id="3004093"/>
    <lineage>
        <taxon>Bacteria</taxon>
        <taxon>Bacillati</taxon>
        <taxon>Actinomycetota</taxon>
        <taxon>Actinomycetes</taxon>
        <taxon>Kitasatosporales</taxon>
        <taxon>Streptomycetaceae</taxon>
        <taxon>Streptomyces</taxon>
    </lineage>
</organism>
<evidence type="ECO:0000313" key="2">
    <source>
        <dbReference type="EMBL" id="WBO65598.1"/>
    </source>
</evidence>
<protein>
    <submittedName>
        <fullName evidence="2">Uncharacterized protein</fullName>
    </submittedName>
</protein>
<dbReference type="RefSeq" id="WP_270083144.1">
    <property type="nucleotide sequence ID" value="NZ_CP115300.1"/>
</dbReference>